<organism evidence="7 8">
    <name type="scientific">Pannonibacter phragmitetus</name>
    <dbReference type="NCBI Taxonomy" id="121719"/>
    <lineage>
        <taxon>Bacteria</taxon>
        <taxon>Pseudomonadati</taxon>
        <taxon>Pseudomonadota</taxon>
        <taxon>Alphaproteobacteria</taxon>
        <taxon>Hyphomicrobiales</taxon>
        <taxon>Stappiaceae</taxon>
        <taxon>Pannonibacter</taxon>
    </lineage>
</organism>
<evidence type="ECO:0000256" key="6">
    <source>
        <dbReference type="SAM" id="Phobius"/>
    </source>
</evidence>
<dbReference type="PANTHER" id="PTHR30086">
    <property type="entry name" value="ARGININE EXPORTER PROTEIN ARGO"/>
    <property type="match status" value="1"/>
</dbReference>
<keyword evidence="3 6" id="KW-0812">Transmembrane</keyword>
<proteinExistence type="predicted"/>
<dbReference type="GO" id="GO:0005886">
    <property type="term" value="C:plasma membrane"/>
    <property type="evidence" value="ECO:0007669"/>
    <property type="project" value="UniProtKB-SubCell"/>
</dbReference>
<evidence type="ECO:0000256" key="2">
    <source>
        <dbReference type="ARBA" id="ARBA00022475"/>
    </source>
</evidence>
<dbReference type="Proteomes" id="UP000255000">
    <property type="component" value="Unassembled WGS sequence"/>
</dbReference>
<keyword evidence="2" id="KW-1003">Cell membrane</keyword>
<dbReference type="InterPro" id="IPR001123">
    <property type="entry name" value="LeuE-type"/>
</dbReference>
<reference evidence="7 8" key="1">
    <citation type="submission" date="2018-06" db="EMBL/GenBank/DDBJ databases">
        <authorList>
            <consortium name="Pathogen Informatics"/>
            <person name="Doyle S."/>
        </authorList>
    </citation>
    <scope>NUCLEOTIDE SEQUENCE [LARGE SCALE GENOMIC DNA]</scope>
    <source>
        <strain evidence="7 8">NCTC13350</strain>
    </source>
</reference>
<evidence type="ECO:0000256" key="5">
    <source>
        <dbReference type="ARBA" id="ARBA00023136"/>
    </source>
</evidence>
<evidence type="ECO:0000256" key="1">
    <source>
        <dbReference type="ARBA" id="ARBA00004651"/>
    </source>
</evidence>
<sequence length="204" mass="21847">MELLSVAIFAGALLLNAGTPGPSIAALVSRVITSGWRDVVPFVAAMWIGEVIWLTMAMAGLTALAQTFQFGFHILKWLGVAYLCWLAFKMWQKPVGEAADDLPRRASPLSMFGAGMALTLGNPKIMVFYLALLPSLIDLSVTGVREWAILAAVTLMTLAAIDLTWTFLAHKARLLLRTPRATRIANRIGAIALGGAAAAIATRN</sequence>
<keyword evidence="5 6" id="KW-0472">Membrane</keyword>
<dbReference type="GO" id="GO:0015171">
    <property type="term" value="F:amino acid transmembrane transporter activity"/>
    <property type="evidence" value="ECO:0007669"/>
    <property type="project" value="TreeGrafter"/>
</dbReference>
<protein>
    <submittedName>
        <fullName evidence="7">Homoserine/homoserine lactone efflux protein</fullName>
    </submittedName>
</protein>
<dbReference type="OrthoDB" id="9804822at2"/>
<feature type="transmembrane region" description="Helical" evidence="6">
    <location>
        <begin position="74"/>
        <end position="91"/>
    </location>
</feature>
<dbReference type="AlphaFoldDB" id="A0A379A1Y2"/>
<comment type="subcellular location">
    <subcellularLocation>
        <location evidence="1">Cell membrane</location>
        <topology evidence="1">Multi-pass membrane protein</topology>
    </subcellularLocation>
</comment>
<dbReference type="Pfam" id="PF01810">
    <property type="entry name" value="LysE"/>
    <property type="match status" value="1"/>
</dbReference>
<name>A0A379A1Y2_9HYPH</name>
<dbReference type="PANTHER" id="PTHR30086:SF20">
    <property type="entry name" value="ARGININE EXPORTER PROTEIN ARGO-RELATED"/>
    <property type="match status" value="1"/>
</dbReference>
<feature type="transmembrane region" description="Helical" evidence="6">
    <location>
        <begin position="41"/>
        <end position="62"/>
    </location>
</feature>
<dbReference type="EMBL" id="UGSK01000001">
    <property type="protein sequence ID" value="SUB02821.1"/>
    <property type="molecule type" value="Genomic_DNA"/>
</dbReference>
<gene>
    <name evidence="7" type="primary">rhtB_3</name>
    <name evidence="7" type="ORF">NCTC13350_03794</name>
</gene>
<evidence type="ECO:0000256" key="3">
    <source>
        <dbReference type="ARBA" id="ARBA00022692"/>
    </source>
</evidence>
<evidence type="ECO:0000313" key="7">
    <source>
        <dbReference type="EMBL" id="SUB02821.1"/>
    </source>
</evidence>
<feature type="transmembrane region" description="Helical" evidence="6">
    <location>
        <begin position="147"/>
        <end position="168"/>
    </location>
</feature>
<evidence type="ECO:0000313" key="8">
    <source>
        <dbReference type="Proteomes" id="UP000255000"/>
    </source>
</evidence>
<feature type="transmembrane region" description="Helical" evidence="6">
    <location>
        <begin position="111"/>
        <end position="135"/>
    </location>
</feature>
<accession>A0A379A1Y2</accession>
<keyword evidence="4 6" id="KW-1133">Transmembrane helix</keyword>
<dbReference type="RefSeq" id="WP_019966000.1">
    <property type="nucleotide sequence ID" value="NZ_UGSK01000001.1"/>
</dbReference>
<evidence type="ECO:0000256" key="4">
    <source>
        <dbReference type="ARBA" id="ARBA00022989"/>
    </source>
</evidence>